<keyword evidence="2" id="KW-1185">Reference proteome</keyword>
<organism evidence="1 2">
    <name type="scientific">Diploptera punctata</name>
    <name type="common">Pacific beetle cockroach</name>
    <dbReference type="NCBI Taxonomy" id="6984"/>
    <lineage>
        <taxon>Eukaryota</taxon>
        <taxon>Metazoa</taxon>
        <taxon>Ecdysozoa</taxon>
        <taxon>Arthropoda</taxon>
        <taxon>Hexapoda</taxon>
        <taxon>Insecta</taxon>
        <taxon>Pterygota</taxon>
        <taxon>Neoptera</taxon>
        <taxon>Polyneoptera</taxon>
        <taxon>Dictyoptera</taxon>
        <taxon>Blattodea</taxon>
        <taxon>Blaberoidea</taxon>
        <taxon>Blaberidae</taxon>
        <taxon>Diplopterinae</taxon>
        <taxon>Diploptera</taxon>
    </lineage>
</organism>
<name>A0AAD7Z746_DIPPU</name>
<feature type="non-terminal residue" evidence="1">
    <location>
        <position position="1"/>
    </location>
</feature>
<feature type="non-terminal residue" evidence="1">
    <location>
        <position position="55"/>
    </location>
</feature>
<proteinExistence type="predicted"/>
<comment type="caution">
    <text evidence="1">The sequence shown here is derived from an EMBL/GenBank/DDBJ whole genome shotgun (WGS) entry which is preliminary data.</text>
</comment>
<evidence type="ECO:0000313" key="2">
    <source>
        <dbReference type="Proteomes" id="UP001233999"/>
    </source>
</evidence>
<gene>
    <name evidence="1" type="ORF">L9F63_025751</name>
</gene>
<accession>A0AAD7Z746</accession>
<dbReference type="Proteomes" id="UP001233999">
    <property type="component" value="Unassembled WGS sequence"/>
</dbReference>
<protein>
    <submittedName>
        <fullName evidence="1">Uncharacterized protein</fullName>
    </submittedName>
</protein>
<reference evidence="1" key="1">
    <citation type="journal article" date="2023" name="IScience">
        <title>Live-bearing cockroach genome reveals convergent evolutionary mechanisms linked to viviparity in insects and beyond.</title>
        <authorList>
            <person name="Fouks B."/>
            <person name="Harrison M.C."/>
            <person name="Mikhailova A.A."/>
            <person name="Marchal E."/>
            <person name="English S."/>
            <person name="Carruthers M."/>
            <person name="Jennings E.C."/>
            <person name="Chiamaka E.L."/>
            <person name="Frigard R.A."/>
            <person name="Pippel M."/>
            <person name="Attardo G.M."/>
            <person name="Benoit J.B."/>
            <person name="Bornberg-Bauer E."/>
            <person name="Tobe S.S."/>
        </authorList>
    </citation>
    <scope>NUCLEOTIDE SEQUENCE</scope>
    <source>
        <strain evidence="1">Stay&amp;Tobe</strain>
    </source>
</reference>
<evidence type="ECO:0000313" key="1">
    <source>
        <dbReference type="EMBL" id="KAJ9575299.1"/>
    </source>
</evidence>
<reference evidence="1" key="2">
    <citation type="submission" date="2023-05" db="EMBL/GenBank/DDBJ databases">
        <authorList>
            <person name="Fouks B."/>
        </authorList>
    </citation>
    <scope>NUCLEOTIDE SEQUENCE</scope>
    <source>
        <strain evidence="1">Stay&amp;Tobe</strain>
        <tissue evidence="1">Testes</tissue>
    </source>
</reference>
<dbReference type="EMBL" id="JASPKZ010010029">
    <property type="protein sequence ID" value="KAJ9575299.1"/>
    <property type="molecule type" value="Genomic_DNA"/>
</dbReference>
<dbReference type="AlphaFoldDB" id="A0AAD7Z746"/>
<sequence>LLLFTTFRILSMHCCISFRNDCSREHEEGKYIIMQCSEIISTVEYSISDNFDLRK</sequence>